<sequence>MSDIILITGNVKFTITLDPGVWIFDDRKIDLNTYFLKPSHEQLQNEQQEEEEEIKKLSAFWDREIQEGAVFPPTLKTEKRYLKEKIITGTFAMPLAPFLQNAEPLPDAKELTIVTEHNEVTVPLEQAYKAILGFSKDGKPLREDGPVHFYFGDGSNRKTPITHIRRFIVR</sequence>
<dbReference type="Proteomes" id="UP000075324">
    <property type="component" value="Unassembled WGS sequence"/>
</dbReference>
<protein>
    <recommendedName>
        <fullName evidence="3">Peptidyl-prolyl cis-trans isomerase</fullName>
    </recommendedName>
</protein>
<dbReference type="AlphaFoldDB" id="A0A150MZD2"/>
<proteinExistence type="predicted"/>
<evidence type="ECO:0000313" key="2">
    <source>
        <dbReference type="Proteomes" id="UP000075324"/>
    </source>
</evidence>
<accession>A0A150MZD2</accession>
<organism evidence="1 2">
    <name type="scientific">Parageobacillus toebii</name>
    <dbReference type="NCBI Taxonomy" id="153151"/>
    <lineage>
        <taxon>Bacteria</taxon>
        <taxon>Bacillati</taxon>
        <taxon>Bacillota</taxon>
        <taxon>Bacilli</taxon>
        <taxon>Bacillales</taxon>
        <taxon>Anoxybacillaceae</taxon>
        <taxon>Parageobacillus</taxon>
    </lineage>
</organism>
<evidence type="ECO:0000313" key="1">
    <source>
        <dbReference type="EMBL" id="KYD29722.1"/>
    </source>
</evidence>
<gene>
    <name evidence="1" type="ORF">B4110_1292</name>
</gene>
<dbReference type="RefSeq" id="WP_062678294.1">
    <property type="nucleotide sequence ID" value="NZ_LQYW01000062.1"/>
</dbReference>
<evidence type="ECO:0008006" key="3">
    <source>
        <dbReference type="Google" id="ProtNLM"/>
    </source>
</evidence>
<dbReference type="EMBL" id="LQYW01000062">
    <property type="protein sequence ID" value="KYD29722.1"/>
    <property type="molecule type" value="Genomic_DNA"/>
</dbReference>
<comment type="caution">
    <text evidence="1">The sequence shown here is derived from an EMBL/GenBank/DDBJ whole genome shotgun (WGS) entry which is preliminary data.</text>
</comment>
<dbReference type="PATRIC" id="fig|153151.4.peg.3680"/>
<reference evidence="1 2" key="1">
    <citation type="submission" date="2016-01" db="EMBL/GenBank/DDBJ databases">
        <title>Draft Genome Sequences of Seven Thermophilic Sporeformers Isolated from Foods.</title>
        <authorList>
            <person name="Berendsen E.M."/>
            <person name="Wells-Bennik M.H."/>
            <person name="Krawcyk A.O."/>
            <person name="De Jong A."/>
            <person name="Holsappel S."/>
            <person name="Eijlander R.T."/>
            <person name="Kuipers O.P."/>
        </authorList>
    </citation>
    <scope>NUCLEOTIDE SEQUENCE [LARGE SCALE GENOMIC DNA]</scope>
    <source>
        <strain evidence="1 2">B4110</strain>
    </source>
</reference>
<name>A0A150MZD2_9BACL</name>